<keyword evidence="1" id="KW-1133">Transmembrane helix</keyword>
<evidence type="ECO:0000256" key="1">
    <source>
        <dbReference type="SAM" id="Phobius"/>
    </source>
</evidence>
<evidence type="ECO:0000313" key="2">
    <source>
        <dbReference type="EMBL" id="PIQ75116.1"/>
    </source>
</evidence>
<evidence type="ECO:0000313" key="3">
    <source>
        <dbReference type="Proteomes" id="UP000229317"/>
    </source>
</evidence>
<gene>
    <name evidence="2" type="ORF">COV84_02885</name>
</gene>
<keyword evidence="1" id="KW-0812">Transmembrane</keyword>
<sequence length="65" mass="7638">MANFLLFISSVIKKIFKFFFWLIALVLFAIFILWAVGKFHPIFDIGIDNYVIKIINLIRAYLGLK</sequence>
<dbReference type="EMBL" id="PCVO01000045">
    <property type="protein sequence ID" value="PIQ75116.1"/>
    <property type="molecule type" value="Genomic_DNA"/>
</dbReference>
<keyword evidence="1" id="KW-0472">Membrane</keyword>
<accession>A0A2H0KSK4</accession>
<organism evidence="2 3">
    <name type="scientific">Candidatus Portnoybacteria bacterium CG11_big_fil_rev_8_21_14_0_20_40_15</name>
    <dbReference type="NCBI Taxonomy" id="1974817"/>
    <lineage>
        <taxon>Bacteria</taxon>
        <taxon>Candidatus Portnoyibacteriota</taxon>
    </lineage>
</organism>
<reference evidence="2 3" key="1">
    <citation type="submission" date="2017-09" db="EMBL/GenBank/DDBJ databases">
        <title>Depth-based differentiation of microbial function through sediment-hosted aquifers and enrichment of novel symbionts in the deep terrestrial subsurface.</title>
        <authorList>
            <person name="Probst A.J."/>
            <person name="Ladd B."/>
            <person name="Jarett J.K."/>
            <person name="Geller-Mcgrath D.E."/>
            <person name="Sieber C.M."/>
            <person name="Emerson J.B."/>
            <person name="Anantharaman K."/>
            <person name="Thomas B.C."/>
            <person name="Malmstrom R."/>
            <person name="Stieglmeier M."/>
            <person name="Klingl A."/>
            <person name="Woyke T."/>
            <person name="Ryan C.M."/>
            <person name="Banfield J.F."/>
        </authorList>
    </citation>
    <scope>NUCLEOTIDE SEQUENCE [LARGE SCALE GENOMIC DNA]</scope>
    <source>
        <strain evidence="2">CG11_big_fil_rev_8_21_14_0_20_40_15</strain>
    </source>
</reference>
<proteinExistence type="predicted"/>
<dbReference type="Proteomes" id="UP000229317">
    <property type="component" value="Unassembled WGS sequence"/>
</dbReference>
<protein>
    <submittedName>
        <fullName evidence="2">Uncharacterized protein</fullName>
    </submittedName>
</protein>
<comment type="caution">
    <text evidence="2">The sequence shown here is derived from an EMBL/GenBank/DDBJ whole genome shotgun (WGS) entry which is preliminary data.</text>
</comment>
<dbReference type="AlphaFoldDB" id="A0A2H0KSK4"/>
<feature type="transmembrane region" description="Helical" evidence="1">
    <location>
        <begin position="15"/>
        <end position="36"/>
    </location>
</feature>
<name>A0A2H0KSK4_9BACT</name>